<gene>
    <name evidence="1" type="ORF">CK203_077275</name>
</gene>
<organism evidence="1 2">
    <name type="scientific">Vitis vinifera</name>
    <name type="common">Grape</name>
    <dbReference type="NCBI Taxonomy" id="29760"/>
    <lineage>
        <taxon>Eukaryota</taxon>
        <taxon>Viridiplantae</taxon>
        <taxon>Streptophyta</taxon>
        <taxon>Embryophyta</taxon>
        <taxon>Tracheophyta</taxon>
        <taxon>Spermatophyta</taxon>
        <taxon>Magnoliopsida</taxon>
        <taxon>eudicotyledons</taxon>
        <taxon>Gunneridae</taxon>
        <taxon>Pentapetalae</taxon>
        <taxon>rosids</taxon>
        <taxon>Vitales</taxon>
        <taxon>Vitaceae</taxon>
        <taxon>Viteae</taxon>
        <taxon>Vitis</taxon>
    </lineage>
</organism>
<comment type="caution">
    <text evidence="1">The sequence shown here is derived from an EMBL/GenBank/DDBJ whole genome shotgun (WGS) entry which is preliminary data.</text>
</comment>
<name>A0A438BU47_VITVI</name>
<dbReference type="AlphaFoldDB" id="A0A438BU47"/>
<dbReference type="Proteomes" id="UP000288805">
    <property type="component" value="Unassembled WGS sequence"/>
</dbReference>
<protein>
    <submittedName>
        <fullName evidence="1">Uncharacterized protein</fullName>
    </submittedName>
</protein>
<reference evidence="1 2" key="1">
    <citation type="journal article" date="2018" name="PLoS Genet.">
        <title>Population sequencing reveals clonal diversity and ancestral inbreeding in the grapevine cultivar Chardonnay.</title>
        <authorList>
            <person name="Roach M.J."/>
            <person name="Johnson D.L."/>
            <person name="Bohlmann J."/>
            <person name="van Vuuren H.J."/>
            <person name="Jones S.J."/>
            <person name="Pretorius I.S."/>
            <person name="Schmidt S.A."/>
            <person name="Borneman A.R."/>
        </authorList>
    </citation>
    <scope>NUCLEOTIDE SEQUENCE [LARGE SCALE GENOMIC DNA]</scope>
    <source>
        <strain evidence="2">cv. Chardonnay</strain>
        <tissue evidence="1">Leaf</tissue>
    </source>
</reference>
<evidence type="ECO:0000313" key="1">
    <source>
        <dbReference type="EMBL" id="RVW14499.1"/>
    </source>
</evidence>
<proteinExistence type="predicted"/>
<evidence type="ECO:0000313" key="2">
    <source>
        <dbReference type="Proteomes" id="UP000288805"/>
    </source>
</evidence>
<sequence>MLRTRTEKKKVKKNRRIIEGGRHEVRTVDGLSSCSRLLQTSLSKIPRTSQSPPLSDLFFSIPLFLCLPQQVTTCSFLCQSTAWLPYLPAASPSNLAAPISLNLRVFWGAHATFSGDVGKWQHIGVEDDLYDGEEGTVELWKLGRGKAKGARCYQGRLVRTSVISNMDQQSVIVHQFIAVMASIQEALTNLRQKMGSLQSRQPIAQDKVPHDLLSPPPPLPFDQTVPQASPYLLHGQSELRVYDGLVVWDDLDSIPVVSLPAKFRMPNIEKYMGVGCPHIHLRLYSAVMRTHGLDKSQMITMFPLSLSSVSQYVSRRELKALRQISDKFISFFISSLYDVDDGISRGLWYDSSLVDAKGKKPVGGQSQTLQKLTDVGLLTLLAHRQLLQPISPQFRMDLHYAYHQGLGHETNHCTTLRHAIQDLIDQGLVHLGQPSVTTNPLLAHTSHVVTPLADGIHFMAFIESDDRIHMLSWDDSEPEPIVAYESYEVDGVISNPQASTPFRLVPDTPPVQLTTVGLLICPCYSIQSPFILTRDPNETVTQDVQYVIRGGRVVRQQPPTVTRPLESDTNRKEINPNHNLVDTHLSLNTLM</sequence>
<dbReference type="EMBL" id="QGNW01002617">
    <property type="protein sequence ID" value="RVW14499.1"/>
    <property type="molecule type" value="Genomic_DNA"/>
</dbReference>
<accession>A0A438BU47</accession>